<dbReference type="GO" id="GO:0009791">
    <property type="term" value="P:post-embryonic development"/>
    <property type="evidence" value="ECO:0007669"/>
    <property type="project" value="UniProtKB-ARBA"/>
</dbReference>
<evidence type="ECO:0000256" key="3">
    <source>
        <dbReference type="ARBA" id="ARBA00022771"/>
    </source>
</evidence>
<dbReference type="GO" id="GO:0003677">
    <property type="term" value="F:DNA binding"/>
    <property type="evidence" value="ECO:0007669"/>
    <property type="project" value="UniProtKB-KW"/>
</dbReference>
<dbReference type="GO" id="GO:0005634">
    <property type="term" value="C:nucleus"/>
    <property type="evidence" value="ECO:0007669"/>
    <property type="project" value="UniProtKB-SubCell"/>
</dbReference>
<organism evidence="12 13">
    <name type="scientific">Coemansia brasiliensis</name>
    <dbReference type="NCBI Taxonomy" id="2650707"/>
    <lineage>
        <taxon>Eukaryota</taxon>
        <taxon>Fungi</taxon>
        <taxon>Fungi incertae sedis</taxon>
        <taxon>Zoopagomycota</taxon>
        <taxon>Kickxellomycotina</taxon>
        <taxon>Kickxellomycetes</taxon>
        <taxon>Kickxellales</taxon>
        <taxon>Kickxellaceae</taxon>
        <taxon>Coemansia</taxon>
    </lineage>
</organism>
<sequence length="879" mass="94063">MGGQAQVHAHAQPPRTSAPQAAMTTHPMDHAPSDIDVDLSSSDGEGHIGEAEASQLLRSTKVYDFDAAAPNPRRMEFSPTPSPPPQLPATYAGTEATPTSVAPAPLSASFAGSAFSTNGHGSGSDVGSVKDESVDSGARNAASPTAGTPSARSRTSIWTHFTKDADYATNRRGRCVYCHNYYSCSSGSTGNMWRHIKRSHPEKAIQAAPLATHAATPQLPKSESNPRKRQASLSSPTSERRASPAPPIPAHSRSSARPEDIPHESDSGATANASSSDGLAHALRLLTTLATRPAANPLAANQHVLPPIPEVPAEQTARGAGDLVAAVSDAVRAHTEAVGQDSSRRTERAYVEFMVRDLVPVPRMLSPAMQQLMGTVTRGAAAPSASALTEEVFRQRDAAMERLQCQLDAADRVSVSISTGRAGGPRYFLAVYAHWADSNLVRHDALLDWRCVDGAATSGDIASAFEGTLTRFGLFARLGAVTTNYTREFVEFLNQIEIICHARSAPFDLDRSQATCVASTLLDARAKLLSALSDPSLPLVRLRAALQALRNPGTPGAQDLVELCRRRSLDIGALEFEAGQPWDSTVAQLGCVLEAHSELAPIAAAAGYSFGPDDWLWLAQARALMTVVDVAVAGLARLSSDFPSIVEVIPIYDALVDNIQGLLQAQTLHESVRRAGETLCEYLVQCHPFQASSIYRLAPLFDPRLKSMYYSDRGYDHAWVNRALRDATTMLSDHTAPAPNSADLAQLPPALSQLSGVSEINTAINSFIQLGSPTATAQLDADARARVFRRAYSSGRTELDDYLAAPLAAPSIAPLDWWRVHHAAFPTLAKLAREYLAISATCCAISSAFKPAPDYSQVAGMDRKLADAYMFLHHQLMQQ</sequence>
<evidence type="ECO:0000313" key="12">
    <source>
        <dbReference type="EMBL" id="KAJ2850188.1"/>
    </source>
</evidence>
<evidence type="ECO:0000256" key="1">
    <source>
        <dbReference type="ARBA" id="ARBA00004123"/>
    </source>
</evidence>
<feature type="compositionally biased region" description="Basic and acidic residues" evidence="10">
    <location>
        <begin position="256"/>
        <end position="266"/>
    </location>
</feature>
<dbReference type="PANTHER" id="PTHR46481:SF10">
    <property type="entry name" value="ZINC FINGER BED DOMAIN-CONTAINING PROTEIN 39"/>
    <property type="match status" value="1"/>
</dbReference>
<comment type="caution">
    <text evidence="12">The sequence shown here is derived from an EMBL/GenBank/DDBJ whole genome shotgun (WGS) entry which is preliminary data.</text>
</comment>
<keyword evidence="4" id="KW-0862">Zinc</keyword>
<feature type="region of interest" description="Disordered" evidence="10">
    <location>
        <begin position="71"/>
        <end position="104"/>
    </location>
</feature>
<keyword evidence="2" id="KW-0479">Metal-binding</keyword>
<dbReference type="GO" id="GO:0046983">
    <property type="term" value="F:protein dimerization activity"/>
    <property type="evidence" value="ECO:0007669"/>
    <property type="project" value="InterPro"/>
</dbReference>
<dbReference type="InterPro" id="IPR052035">
    <property type="entry name" value="ZnF_BED_domain_contain"/>
</dbReference>
<feature type="region of interest" description="Disordered" evidence="10">
    <location>
        <begin position="1"/>
        <end position="47"/>
    </location>
</feature>
<feature type="region of interest" description="Disordered" evidence="10">
    <location>
        <begin position="119"/>
        <end position="153"/>
    </location>
</feature>
<evidence type="ECO:0000256" key="2">
    <source>
        <dbReference type="ARBA" id="ARBA00022723"/>
    </source>
</evidence>
<keyword evidence="7" id="KW-0804">Transcription</keyword>
<dbReference type="AlphaFoldDB" id="A0A9W8I8K7"/>
<dbReference type="SMART" id="SM00614">
    <property type="entry name" value="ZnF_BED"/>
    <property type="match status" value="1"/>
</dbReference>
<evidence type="ECO:0000256" key="9">
    <source>
        <dbReference type="PROSITE-ProRule" id="PRU00027"/>
    </source>
</evidence>
<dbReference type="SUPFAM" id="SSF57667">
    <property type="entry name" value="beta-beta-alpha zinc fingers"/>
    <property type="match status" value="1"/>
</dbReference>
<keyword evidence="5" id="KW-0805">Transcription regulation</keyword>
<evidence type="ECO:0000256" key="10">
    <source>
        <dbReference type="SAM" id="MobiDB-lite"/>
    </source>
</evidence>
<name>A0A9W8I8K7_9FUNG</name>
<evidence type="ECO:0000256" key="8">
    <source>
        <dbReference type="ARBA" id="ARBA00023242"/>
    </source>
</evidence>
<dbReference type="InterPro" id="IPR036236">
    <property type="entry name" value="Znf_C2H2_sf"/>
</dbReference>
<evidence type="ECO:0000313" key="13">
    <source>
        <dbReference type="Proteomes" id="UP001139887"/>
    </source>
</evidence>
<dbReference type="Proteomes" id="UP001139887">
    <property type="component" value="Unassembled WGS sequence"/>
</dbReference>
<dbReference type="InterPro" id="IPR003656">
    <property type="entry name" value="Znf_BED"/>
</dbReference>
<protein>
    <recommendedName>
        <fullName evidence="11">BED-type domain-containing protein</fullName>
    </recommendedName>
</protein>
<comment type="subcellular location">
    <subcellularLocation>
        <location evidence="1">Nucleus</location>
    </subcellularLocation>
</comment>
<dbReference type="PROSITE" id="PS50808">
    <property type="entry name" value="ZF_BED"/>
    <property type="match status" value="1"/>
</dbReference>
<feature type="region of interest" description="Disordered" evidence="10">
    <location>
        <begin position="216"/>
        <end position="275"/>
    </location>
</feature>
<dbReference type="Pfam" id="PF05699">
    <property type="entry name" value="Dimer_Tnp_hAT"/>
    <property type="match status" value="1"/>
</dbReference>
<gene>
    <name evidence="12" type="ORF">IWW36_002096</name>
</gene>
<keyword evidence="8" id="KW-0539">Nucleus</keyword>
<evidence type="ECO:0000256" key="4">
    <source>
        <dbReference type="ARBA" id="ARBA00022833"/>
    </source>
</evidence>
<evidence type="ECO:0000256" key="5">
    <source>
        <dbReference type="ARBA" id="ARBA00023015"/>
    </source>
</evidence>
<dbReference type="GO" id="GO:0008270">
    <property type="term" value="F:zinc ion binding"/>
    <property type="evidence" value="ECO:0007669"/>
    <property type="project" value="UniProtKB-KW"/>
</dbReference>
<accession>A0A9W8I8K7</accession>
<keyword evidence="13" id="KW-1185">Reference proteome</keyword>
<reference evidence="12" key="1">
    <citation type="submission" date="2022-07" db="EMBL/GenBank/DDBJ databases">
        <title>Phylogenomic reconstructions and comparative analyses of Kickxellomycotina fungi.</title>
        <authorList>
            <person name="Reynolds N.K."/>
            <person name="Stajich J.E."/>
            <person name="Barry K."/>
            <person name="Grigoriev I.V."/>
            <person name="Crous P."/>
            <person name="Smith M.E."/>
        </authorList>
    </citation>
    <scope>NUCLEOTIDE SEQUENCE</scope>
    <source>
        <strain evidence="12">NRRL 1566</strain>
    </source>
</reference>
<keyword evidence="3 9" id="KW-0863">Zinc-finger</keyword>
<dbReference type="SUPFAM" id="SSF53098">
    <property type="entry name" value="Ribonuclease H-like"/>
    <property type="match status" value="1"/>
</dbReference>
<dbReference type="Pfam" id="PF02892">
    <property type="entry name" value="zf-BED"/>
    <property type="match status" value="1"/>
</dbReference>
<evidence type="ECO:0000256" key="6">
    <source>
        <dbReference type="ARBA" id="ARBA00023125"/>
    </source>
</evidence>
<evidence type="ECO:0000256" key="7">
    <source>
        <dbReference type="ARBA" id="ARBA00023163"/>
    </source>
</evidence>
<dbReference type="EMBL" id="JANBUW010000041">
    <property type="protein sequence ID" value="KAJ2850188.1"/>
    <property type="molecule type" value="Genomic_DNA"/>
</dbReference>
<feature type="compositionally biased region" description="Polar residues" evidence="10">
    <location>
        <begin position="142"/>
        <end position="153"/>
    </location>
</feature>
<dbReference type="InterPro" id="IPR012337">
    <property type="entry name" value="RNaseH-like_sf"/>
</dbReference>
<keyword evidence="6" id="KW-0238">DNA-binding</keyword>
<feature type="domain" description="BED-type" evidence="11">
    <location>
        <begin position="152"/>
        <end position="207"/>
    </location>
</feature>
<feature type="compositionally biased region" description="Polar residues" evidence="10">
    <location>
        <begin position="14"/>
        <end position="23"/>
    </location>
</feature>
<dbReference type="OrthoDB" id="1715602at2759"/>
<dbReference type="PANTHER" id="PTHR46481">
    <property type="entry name" value="ZINC FINGER BED DOMAIN-CONTAINING PROTEIN 4"/>
    <property type="match status" value="1"/>
</dbReference>
<proteinExistence type="predicted"/>
<evidence type="ECO:0000259" key="11">
    <source>
        <dbReference type="PROSITE" id="PS50808"/>
    </source>
</evidence>
<dbReference type="InterPro" id="IPR008906">
    <property type="entry name" value="HATC_C_dom"/>
</dbReference>